<dbReference type="RefSeq" id="WP_265217614.1">
    <property type="nucleotide sequence ID" value="NZ_JAPEUL010000004.1"/>
</dbReference>
<dbReference type="GO" id="GO:0016787">
    <property type="term" value="F:hydrolase activity"/>
    <property type="evidence" value="ECO:0007669"/>
    <property type="project" value="UniProtKB-KW"/>
</dbReference>
<evidence type="ECO:0000313" key="3">
    <source>
        <dbReference type="Proteomes" id="UP001431181"/>
    </source>
</evidence>
<dbReference type="InterPro" id="IPR029058">
    <property type="entry name" value="AB_hydrolase_fold"/>
</dbReference>
<dbReference type="Proteomes" id="UP001431181">
    <property type="component" value="Unassembled WGS sequence"/>
</dbReference>
<reference evidence="2" key="1">
    <citation type="submission" date="2022-11" db="EMBL/GenBank/DDBJ databases">
        <title>Marinomonas sp. nov., isolated from marine algae.</title>
        <authorList>
            <person name="Choi D.G."/>
            <person name="Kim J.M."/>
            <person name="Lee J.K."/>
            <person name="Baek J.H."/>
            <person name="Jeon C.O."/>
        </authorList>
    </citation>
    <scope>NUCLEOTIDE SEQUENCE</scope>
    <source>
        <strain evidence="2">KJ51-3</strain>
    </source>
</reference>
<feature type="domain" description="AB hydrolase-1" evidence="1">
    <location>
        <begin position="46"/>
        <end position="110"/>
    </location>
</feature>
<dbReference type="SUPFAM" id="SSF53474">
    <property type="entry name" value="alpha/beta-Hydrolases"/>
    <property type="match status" value="1"/>
</dbReference>
<sequence>MLTEVYCLPGTMCDQRLWDTTQQALGSQIALRHVAIPSESSIELMVAALAKILPTAPINLLGFSMGGYIACAFALTYPERVNRLMVLSNTASGLLESERQQREIALNWVAKQGYHGIPRKKALAMLSPVNQGNSELIGCILAMDEALGEAVFIQQLKSSLQRPELLTELEHARFALCFLVGTDDILLSGAVLDKMQSCERYALQKIDHCGHMVPLEQPAWLAQRMLAFYKG</sequence>
<accession>A0ABT3KCZ0</accession>
<name>A0ABT3KCZ0_9GAMM</name>
<organism evidence="2 3">
    <name type="scientific">Marinomonas rhodophyticola</name>
    <dbReference type="NCBI Taxonomy" id="2992803"/>
    <lineage>
        <taxon>Bacteria</taxon>
        <taxon>Pseudomonadati</taxon>
        <taxon>Pseudomonadota</taxon>
        <taxon>Gammaproteobacteria</taxon>
        <taxon>Oceanospirillales</taxon>
        <taxon>Oceanospirillaceae</taxon>
        <taxon>Marinomonas</taxon>
    </lineage>
</organism>
<protein>
    <submittedName>
        <fullName evidence="2">Alpha/beta hydrolase</fullName>
    </submittedName>
</protein>
<gene>
    <name evidence="2" type="ORF">ONZ52_04970</name>
</gene>
<dbReference type="InterPro" id="IPR050471">
    <property type="entry name" value="AB_hydrolase"/>
</dbReference>
<evidence type="ECO:0000259" key="1">
    <source>
        <dbReference type="Pfam" id="PF00561"/>
    </source>
</evidence>
<evidence type="ECO:0000313" key="2">
    <source>
        <dbReference type="EMBL" id="MCW4628401.1"/>
    </source>
</evidence>
<dbReference type="Pfam" id="PF00561">
    <property type="entry name" value="Abhydrolase_1"/>
    <property type="match status" value="1"/>
</dbReference>
<dbReference type="PANTHER" id="PTHR43433:SF4">
    <property type="entry name" value="NON-HEME CHLOROPEROXIDASE-RELATED"/>
    <property type="match status" value="1"/>
</dbReference>
<keyword evidence="3" id="KW-1185">Reference proteome</keyword>
<keyword evidence="2" id="KW-0378">Hydrolase</keyword>
<dbReference type="PRINTS" id="PR00111">
    <property type="entry name" value="ABHYDROLASE"/>
</dbReference>
<dbReference type="PANTHER" id="PTHR43433">
    <property type="entry name" value="HYDROLASE, ALPHA/BETA FOLD FAMILY PROTEIN"/>
    <property type="match status" value="1"/>
</dbReference>
<dbReference type="Gene3D" id="3.40.50.1820">
    <property type="entry name" value="alpha/beta hydrolase"/>
    <property type="match status" value="1"/>
</dbReference>
<dbReference type="EMBL" id="JAPEUL010000004">
    <property type="protein sequence ID" value="MCW4628401.1"/>
    <property type="molecule type" value="Genomic_DNA"/>
</dbReference>
<dbReference type="InterPro" id="IPR000073">
    <property type="entry name" value="AB_hydrolase_1"/>
</dbReference>
<comment type="caution">
    <text evidence="2">The sequence shown here is derived from an EMBL/GenBank/DDBJ whole genome shotgun (WGS) entry which is preliminary data.</text>
</comment>
<proteinExistence type="predicted"/>